<dbReference type="CDD" id="cd02042">
    <property type="entry name" value="ParAB_family"/>
    <property type="match status" value="1"/>
</dbReference>
<organism evidence="3 4">
    <name type="scientific">Elongatibacter sediminis</name>
    <dbReference type="NCBI Taxonomy" id="3119006"/>
    <lineage>
        <taxon>Bacteria</taxon>
        <taxon>Pseudomonadati</taxon>
        <taxon>Pseudomonadota</taxon>
        <taxon>Gammaproteobacteria</taxon>
        <taxon>Chromatiales</taxon>
        <taxon>Wenzhouxiangellaceae</taxon>
        <taxon>Elongatibacter</taxon>
    </lineage>
</organism>
<protein>
    <submittedName>
        <fullName evidence="3">ParA family protein</fullName>
    </submittedName>
</protein>
<gene>
    <name evidence="3" type="ORF">V3330_09845</name>
</gene>
<dbReference type="AlphaFoldDB" id="A0AAW9R8Z0"/>
<feature type="domain" description="AAA" evidence="2">
    <location>
        <begin position="18"/>
        <end position="193"/>
    </location>
</feature>
<dbReference type="Gene3D" id="3.40.50.300">
    <property type="entry name" value="P-loop containing nucleotide triphosphate hydrolases"/>
    <property type="match status" value="1"/>
</dbReference>
<dbReference type="Pfam" id="PF13614">
    <property type="entry name" value="AAA_31"/>
    <property type="match status" value="1"/>
</dbReference>
<proteinExistence type="predicted"/>
<accession>A0AAW9R8Z0</accession>
<evidence type="ECO:0000256" key="1">
    <source>
        <dbReference type="ARBA" id="ARBA00060876"/>
    </source>
</evidence>
<dbReference type="PANTHER" id="PTHR13696:SF52">
    <property type="entry name" value="PARA FAMILY PROTEIN CT_582"/>
    <property type="match status" value="1"/>
</dbReference>
<dbReference type="InterPro" id="IPR050678">
    <property type="entry name" value="DNA_Partitioning_ATPase"/>
</dbReference>
<name>A0AAW9R8Z0_9GAMM</name>
<dbReference type="InterPro" id="IPR025669">
    <property type="entry name" value="AAA_dom"/>
</dbReference>
<comment type="similarity">
    <text evidence="1">To B.subtilis soj.</text>
</comment>
<evidence type="ECO:0000259" key="2">
    <source>
        <dbReference type="Pfam" id="PF13614"/>
    </source>
</evidence>
<evidence type="ECO:0000313" key="4">
    <source>
        <dbReference type="Proteomes" id="UP001359886"/>
    </source>
</evidence>
<dbReference type="EMBL" id="JAZHOG010000005">
    <property type="protein sequence ID" value="MEJ8567925.1"/>
    <property type="molecule type" value="Genomic_DNA"/>
</dbReference>
<dbReference type="InterPro" id="IPR027417">
    <property type="entry name" value="P-loop_NTPase"/>
</dbReference>
<dbReference type="Proteomes" id="UP001359886">
    <property type="component" value="Unassembled WGS sequence"/>
</dbReference>
<reference evidence="3 4" key="1">
    <citation type="submission" date="2024-02" db="EMBL/GenBank/DDBJ databases">
        <title>A novel Wenzhouxiangellaceae bacterium, isolated from coastal sediments.</title>
        <authorList>
            <person name="Du Z.-J."/>
            <person name="Ye Y.-Q."/>
            <person name="Zhang X.-Y."/>
        </authorList>
    </citation>
    <scope>NUCLEOTIDE SEQUENCE [LARGE SCALE GENOMIC DNA]</scope>
    <source>
        <strain evidence="3 4">CH-27</strain>
    </source>
</reference>
<dbReference type="RefSeq" id="WP_354695245.1">
    <property type="nucleotide sequence ID" value="NZ_JAZHOG010000005.1"/>
</dbReference>
<dbReference type="FunFam" id="3.40.50.300:FF:000285">
    <property type="entry name" value="Sporulation initiation inhibitor Soj"/>
    <property type="match status" value="1"/>
</dbReference>
<comment type="caution">
    <text evidence="3">The sequence shown here is derived from an EMBL/GenBank/DDBJ whole genome shotgun (WGS) entry which is preliminary data.</text>
</comment>
<evidence type="ECO:0000313" key="3">
    <source>
        <dbReference type="EMBL" id="MEJ8567925.1"/>
    </source>
</evidence>
<keyword evidence="4" id="KW-1185">Reference proteome</keyword>
<sequence>MSYFHSDPARANQKSNVRCVAVANQKGGVGKTTTCVNLAAALADMKNRVLLVDLDPQGNATVGCGVNARILKRSAYDVLIGDASVRQARQSLEPFGFDLLPSNGDLTAAEIRLMHREGREFALKEALAKVVHDYDWIIIDCPPSLNILTLNALAAADSVLIPMQCEYYALEGLSALLDTVEQVRASVNPDLEIEGLLRTMYDVRNNLSSAVSDQLTENFGDRVYRTLVPRNVRIAEAPSYGQPVTRYDPTSKGALAYLGLAGEMMRRASQRADGEAGHRSN</sequence>
<dbReference type="SUPFAM" id="SSF52540">
    <property type="entry name" value="P-loop containing nucleoside triphosphate hydrolases"/>
    <property type="match status" value="1"/>
</dbReference>
<dbReference type="PANTHER" id="PTHR13696">
    <property type="entry name" value="P-LOOP CONTAINING NUCLEOSIDE TRIPHOSPHATE HYDROLASE"/>
    <property type="match status" value="1"/>
</dbReference>